<sequence length="121" mass="12471">VDDDAADGDYLPAAGLRGGTGTDGERQGAGAVYAGGRRQGPLGVDKDGAAEELIAGPKDERRGVIGYVGITAADDPAAAEGWASVLQCIEPCNNKRSTSSVGSMFTMSSRYVQVKYNLISM</sequence>
<proteinExistence type="predicted"/>
<evidence type="ECO:0000313" key="3">
    <source>
        <dbReference type="Proteomes" id="UP001162162"/>
    </source>
</evidence>
<organism evidence="2 3">
    <name type="scientific">Aromia moschata</name>
    <dbReference type="NCBI Taxonomy" id="1265417"/>
    <lineage>
        <taxon>Eukaryota</taxon>
        <taxon>Metazoa</taxon>
        <taxon>Ecdysozoa</taxon>
        <taxon>Arthropoda</taxon>
        <taxon>Hexapoda</taxon>
        <taxon>Insecta</taxon>
        <taxon>Pterygota</taxon>
        <taxon>Neoptera</taxon>
        <taxon>Endopterygota</taxon>
        <taxon>Coleoptera</taxon>
        <taxon>Polyphaga</taxon>
        <taxon>Cucujiformia</taxon>
        <taxon>Chrysomeloidea</taxon>
        <taxon>Cerambycidae</taxon>
        <taxon>Cerambycinae</taxon>
        <taxon>Callichromatini</taxon>
        <taxon>Aromia</taxon>
    </lineage>
</organism>
<protein>
    <submittedName>
        <fullName evidence="2">Uncharacterized protein</fullName>
    </submittedName>
</protein>
<feature type="region of interest" description="Disordered" evidence="1">
    <location>
        <begin position="1"/>
        <end position="44"/>
    </location>
</feature>
<dbReference type="EMBL" id="JAPWTK010000039">
    <property type="protein sequence ID" value="KAJ8955240.1"/>
    <property type="molecule type" value="Genomic_DNA"/>
</dbReference>
<dbReference type="Proteomes" id="UP001162162">
    <property type="component" value="Unassembled WGS sequence"/>
</dbReference>
<gene>
    <name evidence="2" type="ORF">NQ318_000266</name>
</gene>
<evidence type="ECO:0000313" key="2">
    <source>
        <dbReference type="EMBL" id="KAJ8955240.1"/>
    </source>
</evidence>
<dbReference type="AlphaFoldDB" id="A0AAV8YWT6"/>
<comment type="caution">
    <text evidence="2">The sequence shown here is derived from an EMBL/GenBank/DDBJ whole genome shotgun (WGS) entry which is preliminary data.</text>
</comment>
<feature type="non-terminal residue" evidence="2">
    <location>
        <position position="1"/>
    </location>
</feature>
<name>A0AAV8YWT6_9CUCU</name>
<reference evidence="2" key="1">
    <citation type="journal article" date="2023" name="Insect Mol. Biol.">
        <title>Genome sequencing provides insights into the evolution of gene families encoding plant cell wall-degrading enzymes in longhorned beetles.</title>
        <authorList>
            <person name="Shin N.R."/>
            <person name="Okamura Y."/>
            <person name="Kirsch R."/>
            <person name="Pauchet Y."/>
        </authorList>
    </citation>
    <scope>NUCLEOTIDE SEQUENCE</scope>
    <source>
        <strain evidence="2">AMC_N1</strain>
    </source>
</reference>
<evidence type="ECO:0000256" key="1">
    <source>
        <dbReference type="SAM" id="MobiDB-lite"/>
    </source>
</evidence>
<accession>A0AAV8YWT6</accession>
<keyword evidence="3" id="KW-1185">Reference proteome</keyword>